<feature type="compositionally biased region" description="Basic and acidic residues" evidence="13">
    <location>
        <begin position="46"/>
        <end position="58"/>
    </location>
</feature>
<proteinExistence type="inferred from homology"/>
<feature type="compositionally biased region" description="Basic residues" evidence="13">
    <location>
        <begin position="32"/>
        <end position="45"/>
    </location>
</feature>
<feature type="region of interest" description="Disordered" evidence="13">
    <location>
        <begin position="1102"/>
        <end position="1139"/>
    </location>
</feature>
<keyword evidence="7 12" id="KW-0067">ATP-binding</keyword>
<evidence type="ECO:0000313" key="15">
    <source>
        <dbReference type="EMBL" id="KAJ8024712.1"/>
    </source>
</evidence>
<dbReference type="InterPro" id="IPR011009">
    <property type="entry name" value="Kinase-like_dom_sf"/>
</dbReference>
<feature type="compositionally biased region" description="Low complexity" evidence="13">
    <location>
        <begin position="1053"/>
        <end position="1071"/>
    </location>
</feature>
<evidence type="ECO:0000256" key="4">
    <source>
        <dbReference type="ARBA" id="ARBA00022679"/>
    </source>
</evidence>
<feature type="compositionally biased region" description="Basic and acidic residues" evidence="13">
    <location>
        <begin position="423"/>
        <end position="433"/>
    </location>
</feature>
<evidence type="ECO:0000313" key="16">
    <source>
        <dbReference type="Proteomes" id="UP001152320"/>
    </source>
</evidence>
<feature type="domain" description="Protein kinase" evidence="14">
    <location>
        <begin position="560"/>
        <end position="854"/>
    </location>
</feature>
<dbReference type="FunFam" id="1.10.510.10:FF:000102">
    <property type="entry name" value="cyclin-dependent kinase 12 isoform X1"/>
    <property type="match status" value="1"/>
</dbReference>
<feature type="compositionally biased region" description="Basic and acidic residues" evidence="13">
    <location>
        <begin position="454"/>
        <end position="465"/>
    </location>
</feature>
<feature type="region of interest" description="Disordered" evidence="13">
    <location>
        <begin position="1"/>
        <end position="535"/>
    </location>
</feature>
<dbReference type="EMBL" id="JAIZAY010000018">
    <property type="protein sequence ID" value="KAJ8024712.1"/>
    <property type="molecule type" value="Genomic_DNA"/>
</dbReference>
<feature type="compositionally biased region" description="Basic and acidic residues" evidence="13">
    <location>
        <begin position="1102"/>
        <end position="1113"/>
    </location>
</feature>
<feature type="compositionally biased region" description="Basic and acidic residues" evidence="13">
    <location>
        <begin position="1263"/>
        <end position="1276"/>
    </location>
</feature>
<dbReference type="CDD" id="cd07864">
    <property type="entry name" value="STKc_CDK12"/>
    <property type="match status" value="1"/>
</dbReference>
<keyword evidence="3" id="KW-0723">Serine/threonine-protein kinase</keyword>
<evidence type="ECO:0000256" key="7">
    <source>
        <dbReference type="ARBA" id="ARBA00022840"/>
    </source>
</evidence>
<dbReference type="Pfam" id="PF00069">
    <property type="entry name" value="Pkinase"/>
    <property type="match status" value="1"/>
</dbReference>
<feature type="compositionally biased region" description="Basic and acidic residues" evidence="13">
    <location>
        <begin position="150"/>
        <end position="163"/>
    </location>
</feature>
<dbReference type="OrthoDB" id="28397at2759"/>
<feature type="compositionally biased region" description="Low complexity" evidence="13">
    <location>
        <begin position="375"/>
        <end position="386"/>
    </location>
</feature>
<sequence>MPSHRRRSPASPSHHHAHQRSYHVEISPPEKPRKHKKSRHKHKHEREKTREHARRESVPVKPLVEYDDISSEEEDYSESPVSVDQVSPDPDVIKHVRSLSPGTAIKQYKNRQEVRNSPHSQHYPPSKSRPRARSPPRAYRPRSPSPEPPKAYREMPDPSEYKYKQARSKSSKRKRTRSPSPYRQNRPEVVKLPPKRSPKRKSSPDASYYETRSDYRRSRKHVGSRSPSHRKRSRRSRSRSSSGSKHKVSRRTRSRSNSRVSPQSRSRPIRGKSSSIDIDTARFQMGIFSELSKHHGERLQTTRLKRSESAHSSPLAGPKSSSKQKISHDEVEEVEVIDDDEEEEEGEVEEEEEEDDDEEEDEDEDDPDHAEVQEEVSIVSKEISSQPRSKIPLSDDKSPERTVVEASTSSSSSTNLPFQNLIIKKEVKQEQPVKESNSSKLLSLPLPPVVASPAKKEIKKEETKPRPSLTDLPFPPTLPVVDKKAKDTTISPRVKSEKATPSPKVTPKASSQTTPPGGGKIATKGKTSEVGRQKREAIRKKRAKLYGSTASWGERSVETYEIITPVGEGTYGQVYKGRDKDTGELVALKKVRTDNEKEGFPITAVREIKILRQLNHPSIVKLKEIVTDKQDALDFKKDKGAFYLVFEYMDHDLMGILESGLVNFSDDNIKSFMKQLLDGLSYCHKKNFLHRDIKCSNILLNNKGQIKLGDFGLARLYHADDKTRPYTNKVITLWYRPPELLLGEERYGPAIDVWSCGCILGELFTRKPIFQAAQEMIQLELISRLCGSPTPAVWPNVINLQLFHTFKPKKNYNRRLREEFSLLPKQALDLLDRMLVLDPEKRITATEALNCSWLKGVDVSKMAPPNLPHWQDCHEMWSKKRRRQERQQQQQQQQQAAQGNVQQEMGPSQVKQARKEAGLGLVTTDEKVEIPGIGGGGDPPPSQGKTKVNEACAKETTGAPKLESERESRAEPAQQKENKLLTLINMSKSQPTLDINKLAEAVNVKVDATTIELLKNLNMQLILAAAATKQGDKQIESNTAAQKLLVDILTSKSTAGTAGSSQDSSTEEISSLEQKVSSIFGKPMKSAGSSEPQIPFLGEETRSTAATEEHHGADVYQRSSSQLSYNSNHSDQPDNYEMSEPLVVGTDDMYNQENGRRWKPPTPEGPPPESPEQSTSMGHDDDFSLATPGVKAALMQMLHGQQSGMTEESNVSSPPNSSYQDGRGRVDDDYDRSTGLPYVGESDTGLSERNFPTQESSSGYRARNYEFDPGRRDRSDVGSVSSIGRDHGSVLSMSLPDRSSGLGGNSNYSRMTARGQVGPRNYGRGRSLGAGPGTGWR</sequence>
<feature type="compositionally biased region" description="Basic residues" evidence="13">
    <location>
        <begin position="217"/>
        <end position="256"/>
    </location>
</feature>
<protein>
    <submittedName>
        <fullName evidence="15">Cyclin-dependent kinase 12</fullName>
    </submittedName>
</protein>
<feature type="compositionally biased region" description="Pro residues" evidence="13">
    <location>
        <begin position="1160"/>
        <end position="1170"/>
    </location>
</feature>
<feature type="compositionally biased region" description="Polar residues" evidence="13">
    <location>
        <begin position="1244"/>
        <end position="1259"/>
    </location>
</feature>
<dbReference type="GO" id="GO:0004693">
    <property type="term" value="F:cyclin-dependent protein serine/threonine kinase activity"/>
    <property type="evidence" value="ECO:0007669"/>
    <property type="project" value="UniProtKB-EC"/>
</dbReference>
<feature type="compositionally biased region" description="Low complexity" evidence="13">
    <location>
        <begin position="78"/>
        <end position="90"/>
    </location>
</feature>
<keyword evidence="4" id="KW-0808">Transferase</keyword>
<evidence type="ECO:0000256" key="11">
    <source>
        <dbReference type="ARBA" id="ARBA00049280"/>
    </source>
</evidence>
<evidence type="ECO:0000256" key="1">
    <source>
        <dbReference type="ARBA" id="ARBA00004123"/>
    </source>
</evidence>
<comment type="catalytic activity">
    <reaction evidence="9">
        <text>L-threonyl-[protein] + ATP = O-phospho-L-threonyl-[protein] + ADP + H(+)</text>
        <dbReference type="Rhea" id="RHEA:46608"/>
        <dbReference type="Rhea" id="RHEA-COMP:11060"/>
        <dbReference type="Rhea" id="RHEA-COMP:11605"/>
        <dbReference type="ChEBI" id="CHEBI:15378"/>
        <dbReference type="ChEBI" id="CHEBI:30013"/>
        <dbReference type="ChEBI" id="CHEBI:30616"/>
        <dbReference type="ChEBI" id="CHEBI:61977"/>
        <dbReference type="ChEBI" id="CHEBI:456216"/>
        <dbReference type="EC" id="2.7.11.22"/>
    </reaction>
</comment>
<comment type="caution">
    <text evidence="15">The sequence shown here is derived from an EMBL/GenBank/DDBJ whole genome shotgun (WGS) entry which is preliminary data.</text>
</comment>
<evidence type="ECO:0000256" key="8">
    <source>
        <dbReference type="ARBA" id="ARBA00023242"/>
    </source>
</evidence>
<feature type="compositionally biased region" description="Acidic residues" evidence="13">
    <location>
        <begin position="330"/>
        <end position="368"/>
    </location>
</feature>
<feature type="compositionally biased region" description="Polar residues" evidence="13">
    <location>
        <begin position="262"/>
        <end position="277"/>
    </location>
</feature>
<dbReference type="GO" id="GO:0008024">
    <property type="term" value="C:cyclin/CDK positive transcription elongation factor complex"/>
    <property type="evidence" value="ECO:0007669"/>
    <property type="project" value="TreeGrafter"/>
</dbReference>
<evidence type="ECO:0000256" key="6">
    <source>
        <dbReference type="ARBA" id="ARBA00022777"/>
    </source>
</evidence>
<keyword evidence="8" id="KW-0539">Nucleus</keyword>
<feature type="compositionally biased region" description="Basic and acidic residues" evidence="13">
    <location>
        <begin position="526"/>
        <end position="535"/>
    </location>
</feature>
<feature type="compositionally biased region" description="Basic residues" evidence="13">
    <location>
        <begin position="164"/>
        <end position="177"/>
    </location>
</feature>
<feature type="compositionally biased region" description="Gly residues" evidence="13">
    <location>
        <begin position="1326"/>
        <end position="1337"/>
    </location>
</feature>
<dbReference type="SMART" id="SM00220">
    <property type="entry name" value="S_TKc"/>
    <property type="match status" value="1"/>
</dbReference>
<dbReference type="PROSITE" id="PS00107">
    <property type="entry name" value="PROTEIN_KINASE_ATP"/>
    <property type="match status" value="1"/>
</dbReference>
<feature type="compositionally biased region" description="Basic and acidic residues" evidence="13">
    <location>
        <begin position="291"/>
        <end position="309"/>
    </location>
</feature>
<feature type="region of interest" description="Disordered" evidence="13">
    <location>
        <begin position="877"/>
        <end position="914"/>
    </location>
</feature>
<feature type="region of interest" description="Disordered" evidence="13">
    <location>
        <begin position="1200"/>
        <end position="1337"/>
    </location>
</feature>
<dbReference type="Proteomes" id="UP001152320">
    <property type="component" value="Chromosome 18"/>
</dbReference>
<organism evidence="15 16">
    <name type="scientific">Holothuria leucospilota</name>
    <name type="common">Black long sea cucumber</name>
    <name type="synonym">Mertensiothuria leucospilota</name>
    <dbReference type="NCBI Taxonomy" id="206669"/>
    <lineage>
        <taxon>Eukaryota</taxon>
        <taxon>Metazoa</taxon>
        <taxon>Echinodermata</taxon>
        <taxon>Eleutherozoa</taxon>
        <taxon>Echinozoa</taxon>
        <taxon>Holothuroidea</taxon>
        <taxon>Aspidochirotacea</taxon>
        <taxon>Aspidochirotida</taxon>
        <taxon>Holothuriidae</taxon>
        <taxon>Holothuria</taxon>
    </lineage>
</organism>
<dbReference type="Gene3D" id="1.10.510.10">
    <property type="entry name" value="Transferase(Phosphotransferase) domain 1"/>
    <property type="match status" value="1"/>
</dbReference>
<comment type="catalytic activity">
    <reaction evidence="11">
        <text>[DNA-directed RNA polymerase] + ATP = phospho-[DNA-directed RNA polymerase] + ADP + H(+)</text>
        <dbReference type="Rhea" id="RHEA:10216"/>
        <dbReference type="Rhea" id="RHEA-COMP:11321"/>
        <dbReference type="Rhea" id="RHEA-COMP:11322"/>
        <dbReference type="ChEBI" id="CHEBI:15378"/>
        <dbReference type="ChEBI" id="CHEBI:30616"/>
        <dbReference type="ChEBI" id="CHEBI:43176"/>
        <dbReference type="ChEBI" id="CHEBI:68546"/>
        <dbReference type="ChEBI" id="CHEBI:456216"/>
        <dbReference type="EC" id="2.7.11.23"/>
    </reaction>
</comment>
<evidence type="ECO:0000256" key="13">
    <source>
        <dbReference type="SAM" id="MobiDB-lite"/>
    </source>
</evidence>
<feature type="compositionally biased region" description="Low complexity" evidence="13">
    <location>
        <begin position="887"/>
        <end position="898"/>
    </location>
</feature>
<dbReference type="GO" id="GO:0008353">
    <property type="term" value="F:RNA polymerase II CTD heptapeptide repeat kinase activity"/>
    <property type="evidence" value="ECO:0007669"/>
    <property type="project" value="UniProtKB-EC"/>
</dbReference>
<evidence type="ECO:0000256" key="5">
    <source>
        <dbReference type="ARBA" id="ARBA00022741"/>
    </source>
</evidence>
<dbReference type="PROSITE" id="PS50011">
    <property type="entry name" value="PROTEIN_KINASE_DOM"/>
    <property type="match status" value="1"/>
</dbReference>
<keyword evidence="16" id="KW-1185">Reference proteome</keyword>
<evidence type="ECO:0000256" key="3">
    <source>
        <dbReference type="ARBA" id="ARBA00022527"/>
    </source>
</evidence>
<dbReference type="GO" id="GO:0030332">
    <property type="term" value="F:cyclin binding"/>
    <property type="evidence" value="ECO:0007669"/>
    <property type="project" value="TreeGrafter"/>
</dbReference>
<dbReference type="InterPro" id="IPR000719">
    <property type="entry name" value="Prot_kinase_dom"/>
</dbReference>
<dbReference type="SUPFAM" id="SSF56112">
    <property type="entry name" value="Protein kinase-like (PK-like)"/>
    <property type="match status" value="1"/>
</dbReference>
<dbReference type="InterPro" id="IPR017441">
    <property type="entry name" value="Protein_kinase_ATP_BS"/>
</dbReference>
<dbReference type="GO" id="GO:0032968">
    <property type="term" value="P:positive regulation of transcription elongation by RNA polymerase II"/>
    <property type="evidence" value="ECO:0007669"/>
    <property type="project" value="TreeGrafter"/>
</dbReference>
<keyword evidence="6 15" id="KW-0418">Kinase</keyword>
<feature type="binding site" evidence="12">
    <location>
        <position position="589"/>
    </location>
    <ligand>
        <name>ATP</name>
        <dbReference type="ChEBI" id="CHEBI:30616"/>
    </ligand>
</feature>
<dbReference type="PANTHER" id="PTHR24056:SF546">
    <property type="entry name" value="CYCLIN-DEPENDENT KINASE 12"/>
    <property type="match status" value="1"/>
</dbReference>
<feature type="compositionally biased region" description="Low complexity" evidence="13">
    <location>
        <begin position="434"/>
        <end position="444"/>
    </location>
</feature>
<dbReference type="InterPro" id="IPR008271">
    <property type="entry name" value="Ser/Thr_kinase_AS"/>
</dbReference>
<dbReference type="GO" id="GO:0005524">
    <property type="term" value="F:ATP binding"/>
    <property type="evidence" value="ECO:0007669"/>
    <property type="project" value="UniProtKB-UniRule"/>
</dbReference>
<comment type="similarity">
    <text evidence="2">Belongs to the protein kinase superfamily. CMGC Ser/Thr protein kinase family. CDC2/CDKX subfamily.</text>
</comment>
<evidence type="ECO:0000256" key="2">
    <source>
        <dbReference type="ARBA" id="ARBA00006485"/>
    </source>
</evidence>
<dbReference type="Gene3D" id="3.30.200.20">
    <property type="entry name" value="Phosphorylase Kinase, domain 1"/>
    <property type="match status" value="1"/>
</dbReference>
<feature type="region of interest" description="Disordered" evidence="13">
    <location>
        <begin position="1151"/>
        <end position="1187"/>
    </location>
</feature>
<evidence type="ECO:0000256" key="9">
    <source>
        <dbReference type="ARBA" id="ARBA00047811"/>
    </source>
</evidence>
<dbReference type="FunFam" id="3.30.200.20:FF:000074">
    <property type="entry name" value="cyclin-dependent kinase 12 isoform X2"/>
    <property type="match status" value="1"/>
</dbReference>
<feature type="region of interest" description="Disordered" evidence="13">
    <location>
        <begin position="1053"/>
        <end position="1073"/>
    </location>
</feature>
<accession>A0A9Q0YLM1</accession>
<comment type="catalytic activity">
    <reaction evidence="10">
        <text>L-seryl-[protein] + ATP = O-phospho-L-seryl-[protein] + ADP + H(+)</text>
        <dbReference type="Rhea" id="RHEA:17989"/>
        <dbReference type="Rhea" id="RHEA-COMP:9863"/>
        <dbReference type="Rhea" id="RHEA-COMP:11604"/>
        <dbReference type="ChEBI" id="CHEBI:15378"/>
        <dbReference type="ChEBI" id="CHEBI:29999"/>
        <dbReference type="ChEBI" id="CHEBI:30616"/>
        <dbReference type="ChEBI" id="CHEBI:83421"/>
        <dbReference type="ChEBI" id="CHEBI:456216"/>
        <dbReference type="EC" id="2.7.11.22"/>
    </reaction>
</comment>
<feature type="compositionally biased region" description="Basic residues" evidence="13">
    <location>
        <begin position="1"/>
        <end position="21"/>
    </location>
</feature>
<reference evidence="15" key="1">
    <citation type="submission" date="2021-10" db="EMBL/GenBank/DDBJ databases">
        <title>Tropical sea cucumber genome reveals ecological adaptation and Cuvierian tubules defense mechanism.</title>
        <authorList>
            <person name="Chen T."/>
        </authorList>
    </citation>
    <scope>NUCLEOTIDE SEQUENCE</scope>
    <source>
        <strain evidence="15">Nanhai2018</strain>
        <tissue evidence="15">Muscle</tissue>
    </source>
</reference>
<dbReference type="InterPro" id="IPR050108">
    <property type="entry name" value="CDK"/>
</dbReference>
<feature type="compositionally biased region" description="Acidic residues" evidence="13">
    <location>
        <begin position="65"/>
        <end position="77"/>
    </location>
</feature>
<feature type="compositionally biased region" description="Low complexity" evidence="13">
    <location>
        <begin position="1207"/>
        <end position="1218"/>
    </location>
</feature>
<feature type="compositionally biased region" description="Basic and acidic residues" evidence="13">
    <location>
        <begin position="962"/>
        <end position="975"/>
    </location>
</feature>
<feature type="compositionally biased region" description="Low complexity" evidence="13">
    <location>
        <begin position="1116"/>
        <end position="1130"/>
    </location>
</feature>
<feature type="compositionally biased region" description="Polar residues" evidence="13">
    <location>
        <begin position="899"/>
        <end position="911"/>
    </location>
</feature>
<comment type="subcellular location">
    <subcellularLocation>
        <location evidence="1">Nucleus</location>
    </subcellularLocation>
</comment>
<evidence type="ECO:0000259" key="14">
    <source>
        <dbReference type="PROSITE" id="PS50011"/>
    </source>
</evidence>
<evidence type="ECO:0000256" key="12">
    <source>
        <dbReference type="PROSITE-ProRule" id="PRU10141"/>
    </source>
</evidence>
<feature type="compositionally biased region" description="Basic and acidic residues" evidence="13">
    <location>
        <begin position="393"/>
        <end position="403"/>
    </location>
</feature>
<gene>
    <name evidence="15" type="ORF">HOLleu_34701</name>
</gene>
<dbReference type="PROSITE" id="PS00108">
    <property type="entry name" value="PROTEIN_KINASE_ST"/>
    <property type="match status" value="1"/>
</dbReference>
<evidence type="ECO:0000256" key="10">
    <source>
        <dbReference type="ARBA" id="ARBA00048367"/>
    </source>
</evidence>
<keyword evidence="5 12" id="KW-0547">Nucleotide-binding</keyword>
<name>A0A9Q0YLM1_HOLLE</name>
<feature type="region of interest" description="Disordered" evidence="13">
    <location>
        <begin position="956"/>
        <end position="975"/>
    </location>
</feature>
<dbReference type="PANTHER" id="PTHR24056">
    <property type="entry name" value="CELL DIVISION PROTEIN KINASE"/>
    <property type="match status" value="1"/>
</dbReference>
<feature type="region of interest" description="Disordered" evidence="13">
    <location>
        <begin position="928"/>
        <end position="948"/>
    </location>
</feature>